<keyword evidence="1" id="KW-0812">Transmembrane</keyword>
<protein>
    <submittedName>
        <fullName evidence="3">DUF1206 domain-containing protein</fullName>
    </submittedName>
</protein>
<reference evidence="3" key="1">
    <citation type="submission" date="2022-05" db="EMBL/GenBank/DDBJ databases">
        <title>Brevundimonas albigilva TT17 genome sequence.</title>
        <authorList>
            <person name="Lee K."/>
            <person name="Son H."/>
        </authorList>
    </citation>
    <scope>NUCLEOTIDE SEQUENCE</scope>
    <source>
        <strain evidence="3">TT17</strain>
    </source>
</reference>
<evidence type="ECO:0000313" key="4">
    <source>
        <dbReference type="Proteomes" id="UP001055429"/>
    </source>
</evidence>
<keyword evidence="1" id="KW-1133">Transmembrane helix</keyword>
<dbReference type="RefSeq" id="WP_250201876.1">
    <property type="nucleotide sequence ID" value="NZ_CP097649.1"/>
</dbReference>
<keyword evidence="1" id="KW-0472">Membrane</keyword>
<dbReference type="InterPro" id="IPR009597">
    <property type="entry name" value="DUF1206"/>
</dbReference>
<dbReference type="Pfam" id="PF06724">
    <property type="entry name" value="DUF1206"/>
    <property type="match status" value="2"/>
</dbReference>
<name>A0ABY4SK09_9CAUL</name>
<sequence>MTAFAPLRRAAARLGETARRRLPLARRTPRLATLVEWAARIGYGARGFVYLSAGALTLLAATDRIGAAVGTGGAAGWLAEQPFGRLWLVLLGLGLWAFVGWRVLQAVFDADHEGTDLKGWATRAGQALSGLFYGVLAAGVFEYLDEAGEATSAAADRAESVAENQEKAAMLLGLPFGGALLATAGLVVLAVGIGNIVRAFRDDFDAALACPEAFCRPASILARTGYAARGFAYLPLGVFVVLAGLHARAGEVTSTAGALAALEAQPGGSWILGLTAAGLMAFGAFAFVEARWRRIRAPRELG</sequence>
<feature type="transmembrane region" description="Helical" evidence="1">
    <location>
        <begin position="168"/>
        <end position="191"/>
    </location>
</feature>
<organism evidence="3 4">
    <name type="scientific">Brevundimonas albigilva</name>
    <dbReference type="NCBI Taxonomy" id="1312364"/>
    <lineage>
        <taxon>Bacteria</taxon>
        <taxon>Pseudomonadati</taxon>
        <taxon>Pseudomonadota</taxon>
        <taxon>Alphaproteobacteria</taxon>
        <taxon>Caulobacterales</taxon>
        <taxon>Caulobacteraceae</taxon>
        <taxon>Brevundimonas</taxon>
    </lineage>
</organism>
<feature type="domain" description="DUF1206" evidence="2">
    <location>
        <begin position="41"/>
        <end position="108"/>
    </location>
</feature>
<feature type="transmembrane region" description="Helical" evidence="1">
    <location>
        <begin position="226"/>
        <end position="247"/>
    </location>
</feature>
<evidence type="ECO:0000259" key="2">
    <source>
        <dbReference type="Pfam" id="PF06724"/>
    </source>
</evidence>
<keyword evidence="4" id="KW-1185">Reference proteome</keyword>
<feature type="domain" description="DUF1206" evidence="2">
    <location>
        <begin position="225"/>
        <end position="293"/>
    </location>
</feature>
<proteinExistence type="predicted"/>
<feature type="transmembrane region" description="Helical" evidence="1">
    <location>
        <begin position="267"/>
        <end position="288"/>
    </location>
</feature>
<feature type="transmembrane region" description="Helical" evidence="1">
    <location>
        <begin position="86"/>
        <end position="104"/>
    </location>
</feature>
<gene>
    <name evidence="3" type="ORF">M8231_15250</name>
</gene>
<dbReference type="Proteomes" id="UP001055429">
    <property type="component" value="Chromosome"/>
</dbReference>
<dbReference type="EMBL" id="CP097649">
    <property type="protein sequence ID" value="URI15128.1"/>
    <property type="molecule type" value="Genomic_DNA"/>
</dbReference>
<evidence type="ECO:0000313" key="3">
    <source>
        <dbReference type="EMBL" id="URI15128.1"/>
    </source>
</evidence>
<accession>A0ABY4SK09</accession>
<evidence type="ECO:0000256" key="1">
    <source>
        <dbReference type="SAM" id="Phobius"/>
    </source>
</evidence>